<dbReference type="GO" id="GO:0005737">
    <property type="term" value="C:cytoplasm"/>
    <property type="evidence" value="ECO:0007669"/>
    <property type="project" value="UniProtKB-SubCell"/>
</dbReference>
<dbReference type="HOGENOM" id="CLU_106710_3_0_14"/>
<dbReference type="STRING" id="1318466.BN85405840"/>
<gene>
    <name evidence="9" type="primary">ybeY</name>
    <name evidence="10" type="ORF">BN85405840</name>
</gene>
<evidence type="ECO:0000256" key="6">
    <source>
        <dbReference type="ARBA" id="ARBA00022759"/>
    </source>
</evidence>
<dbReference type="GO" id="GO:0006364">
    <property type="term" value="P:rRNA processing"/>
    <property type="evidence" value="ECO:0007669"/>
    <property type="project" value="UniProtKB-UniRule"/>
</dbReference>
<dbReference type="NCBIfam" id="TIGR00043">
    <property type="entry name" value="rRNA maturation RNase YbeY"/>
    <property type="match status" value="1"/>
</dbReference>
<evidence type="ECO:0000256" key="8">
    <source>
        <dbReference type="ARBA" id="ARBA00022833"/>
    </source>
</evidence>
<keyword evidence="4 9" id="KW-0540">Nuclease</keyword>
<dbReference type="PANTHER" id="PTHR46986">
    <property type="entry name" value="ENDORIBONUCLEASE YBEY, CHLOROPLASTIC"/>
    <property type="match status" value="1"/>
</dbReference>
<dbReference type="PANTHER" id="PTHR46986:SF1">
    <property type="entry name" value="ENDORIBONUCLEASE YBEY, CHLOROPLASTIC"/>
    <property type="match status" value="1"/>
</dbReference>
<keyword evidence="7 9" id="KW-0378">Hydrolase</keyword>
<keyword evidence="5 9" id="KW-0479">Metal-binding</keyword>
<evidence type="ECO:0000256" key="4">
    <source>
        <dbReference type="ARBA" id="ARBA00022722"/>
    </source>
</evidence>
<dbReference type="InterPro" id="IPR002036">
    <property type="entry name" value="YbeY"/>
</dbReference>
<comment type="function">
    <text evidence="9">Single strand-specific metallo-endoribonuclease involved in late-stage 70S ribosome quality control and in maturation of the 3' terminus of the 16S rRNA.</text>
</comment>
<dbReference type="Pfam" id="PF02130">
    <property type="entry name" value="YbeY"/>
    <property type="match status" value="1"/>
</dbReference>
<evidence type="ECO:0000256" key="3">
    <source>
        <dbReference type="ARBA" id="ARBA00022552"/>
    </source>
</evidence>
<protein>
    <recommendedName>
        <fullName evidence="9">Endoribonuclease YbeY</fullName>
        <ecNumber evidence="9">3.1.-.-</ecNumber>
    </recommendedName>
</protein>
<keyword evidence="11" id="KW-1185">Reference proteome</keyword>
<dbReference type="RefSeq" id="WP_026657906.1">
    <property type="nucleotide sequence ID" value="NC_022538.1"/>
</dbReference>
<comment type="cofactor">
    <cofactor evidence="9">
        <name>Zn(2+)</name>
        <dbReference type="ChEBI" id="CHEBI:29105"/>
    </cofactor>
    <text evidence="9">Binds 1 zinc ion.</text>
</comment>
<reference evidence="10 11" key="1">
    <citation type="journal article" date="2013" name="J. Mol. Microbiol. Biotechnol.">
        <title>Analysis of the Complete Genomes of Acholeplasma brassicae , A. palmae and A. laidlawii and Their Comparison to the Obligate Parasites from ' Candidatus Phytoplasma'.</title>
        <authorList>
            <person name="Kube M."/>
            <person name="Siewert C."/>
            <person name="Migdoll A.M."/>
            <person name="Duduk B."/>
            <person name="Holz S."/>
            <person name="Rabus R."/>
            <person name="Seemuller E."/>
            <person name="Mitrovic J."/>
            <person name="Muller I."/>
            <person name="Buttner C."/>
            <person name="Reinhardt R."/>
        </authorList>
    </citation>
    <scope>NUCLEOTIDE SEQUENCE [LARGE SCALE GENOMIC DNA]</scope>
    <source>
        <strain evidence="10 11">J233</strain>
    </source>
</reference>
<accession>U4KRH1</accession>
<feature type="binding site" evidence="9">
    <location>
        <position position="107"/>
    </location>
    <ligand>
        <name>Zn(2+)</name>
        <dbReference type="ChEBI" id="CHEBI:29105"/>
        <note>catalytic</note>
    </ligand>
</feature>
<evidence type="ECO:0000256" key="5">
    <source>
        <dbReference type="ARBA" id="ARBA00022723"/>
    </source>
</evidence>
<keyword evidence="8 9" id="KW-0862">Zinc</keyword>
<evidence type="ECO:0000256" key="7">
    <source>
        <dbReference type="ARBA" id="ARBA00022801"/>
    </source>
</evidence>
<dbReference type="AlphaFoldDB" id="U4KRH1"/>
<keyword evidence="9" id="KW-0963">Cytoplasm</keyword>
<dbReference type="InterPro" id="IPR023091">
    <property type="entry name" value="MetalPrtase_cat_dom_sf_prd"/>
</dbReference>
<feature type="binding site" evidence="9">
    <location>
        <position position="113"/>
    </location>
    <ligand>
        <name>Zn(2+)</name>
        <dbReference type="ChEBI" id="CHEBI:29105"/>
        <note>catalytic</note>
    </ligand>
</feature>
<dbReference type="KEGG" id="apal:BN85405840"/>
<dbReference type="HAMAP" id="MF_00009">
    <property type="entry name" value="Endoribonucl_YbeY"/>
    <property type="match status" value="1"/>
</dbReference>
<dbReference type="OrthoDB" id="9807740at2"/>
<dbReference type="Proteomes" id="UP000032740">
    <property type="component" value="Chromosome"/>
</dbReference>
<evidence type="ECO:0000313" key="10">
    <source>
        <dbReference type="EMBL" id="CCV64161.1"/>
    </source>
</evidence>
<dbReference type="EC" id="3.1.-.-" evidence="9"/>
<dbReference type="Gene3D" id="3.40.390.30">
    <property type="entry name" value="Metalloproteases ('zincins'), catalytic domain"/>
    <property type="match status" value="1"/>
</dbReference>
<keyword evidence="6 9" id="KW-0255">Endonuclease</keyword>
<comment type="subcellular location">
    <subcellularLocation>
        <location evidence="9">Cytoplasm</location>
    </subcellularLocation>
</comment>
<feature type="binding site" evidence="9">
    <location>
        <position position="103"/>
    </location>
    <ligand>
        <name>Zn(2+)</name>
        <dbReference type="ChEBI" id="CHEBI:29105"/>
        <note>catalytic</note>
    </ligand>
</feature>
<dbReference type="EMBL" id="FO681347">
    <property type="protein sequence ID" value="CCV64161.1"/>
    <property type="molecule type" value="Genomic_DNA"/>
</dbReference>
<sequence length="139" mass="16391">MIVEFHNQTQTDITEIEKLITHIFDSIDEKKNMQIIFVTPEQIHNLNLTYRNVDRPTDVLSFPNDDEDDDSLGDIFISIEQAINQAEEYGHSFEREIGFLSVHGYLHLKGYDHHTPEEEKEMTFMQEQILKKAQLERVK</sequence>
<evidence type="ECO:0000256" key="9">
    <source>
        <dbReference type="HAMAP-Rule" id="MF_00009"/>
    </source>
</evidence>
<dbReference type="GO" id="GO:0008270">
    <property type="term" value="F:zinc ion binding"/>
    <property type="evidence" value="ECO:0007669"/>
    <property type="project" value="UniProtKB-UniRule"/>
</dbReference>
<dbReference type="GO" id="GO:0004222">
    <property type="term" value="F:metalloendopeptidase activity"/>
    <property type="evidence" value="ECO:0007669"/>
    <property type="project" value="InterPro"/>
</dbReference>
<dbReference type="GO" id="GO:0004521">
    <property type="term" value="F:RNA endonuclease activity"/>
    <property type="evidence" value="ECO:0007669"/>
    <property type="project" value="UniProtKB-UniRule"/>
</dbReference>
<evidence type="ECO:0000256" key="1">
    <source>
        <dbReference type="ARBA" id="ARBA00010875"/>
    </source>
</evidence>
<keyword evidence="3 9" id="KW-0698">rRNA processing</keyword>
<name>U4KRH1_ALTPJ</name>
<evidence type="ECO:0000256" key="2">
    <source>
        <dbReference type="ARBA" id="ARBA00022517"/>
    </source>
</evidence>
<evidence type="ECO:0000313" key="11">
    <source>
        <dbReference type="Proteomes" id="UP000032740"/>
    </source>
</evidence>
<proteinExistence type="inferred from homology"/>
<dbReference type="SUPFAM" id="SSF55486">
    <property type="entry name" value="Metalloproteases ('zincins'), catalytic domain"/>
    <property type="match status" value="1"/>
</dbReference>
<keyword evidence="2 9" id="KW-0690">Ribosome biogenesis</keyword>
<comment type="similarity">
    <text evidence="1 9">Belongs to the endoribonuclease YbeY family.</text>
</comment>
<organism evidence="10 11">
    <name type="scientific">Alteracholeplasma palmae (strain ATCC 49389 / J233)</name>
    <name type="common">Acholeplasma palmae</name>
    <dbReference type="NCBI Taxonomy" id="1318466"/>
    <lineage>
        <taxon>Bacteria</taxon>
        <taxon>Bacillati</taxon>
        <taxon>Mycoplasmatota</taxon>
        <taxon>Mollicutes</taxon>
        <taxon>Acholeplasmatales</taxon>
        <taxon>Acholeplasmataceae</taxon>
        <taxon>Acholeplasma</taxon>
    </lineage>
</organism>